<feature type="transmembrane region" description="Helical" evidence="2">
    <location>
        <begin position="947"/>
        <end position="972"/>
    </location>
</feature>
<keyword evidence="2" id="KW-0472">Membrane</keyword>
<evidence type="ECO:0000256" key="2">
    <source>
        <dbReference type="SAM" id="Phobius"/>
    </source>
</evidence>
<gene>
    <name evidence="3" type="ORF">BLNAU_13427</name>
</gene>
<dbReference type="SUPFAM" id="SSF51126">
    <property type="entry name" value="Pectin lyase-like"/>
    <property type="match status" value="1"/>
</dbReference>
<organism evidence="3 4">
    <name type="scientific">Blattamonas nauphoetae</name>
    <dbReference type="NCBI Taxonomy" id="2049346"/>
    <lineage>
        <taxon>Eukaryota</taxon>
        <taxon>Metamonada</taxon>
        <taxon>Preaxostyla</taxon>
        <taxon>Oxymonadida</taxon>
        <taxon>Blattamonas</taxon>
    </lineage>
</organism>
<evidence type="ECO:0000313" key="4">
    <source>
        <dbReference type="Proteomes" id="UP001281761"/>
    </source>
</evidence>
<feature type="compositionally biased region" description="Basic and acidic residues" evidence="1">
    <location>
        <begin position="997"/>
        <end position="1012"/>
    </location>
</feature>
<comment type="caution">
    <text evidence="3">The sequence shown here is derived from an EMBL/GenBank/DDBJ whole genome shotgun (WGS) entry which is preliminary data.</text>
</comment>
<feature type="region of interest" description="Disordered" evidence="1">
    <location>
        <begin position="982"/>
        <end position="1023"/>
    </location>
</feature>
<evidence type="ECO:0000313" key="3">
    <source>
        <dbReference type="EMBL" id="KAK2951688.1"/>
    </source>
</evidence>
<dbReference type="EMBL" id="JARBJD010000115">
    <property type="protein sequence ID" value="KAK2951688.1"/>
    <property type="molecule type" value="Genomic_DNA"/>
</dbReference>
<proteinExistence type="predicted"/>
<name>A0ABQ9XGW5_9EUKA</name>
<keyword evidence="2" id="KW-0812">Transmembrane</keyword>
<evidence type="ECO:0000256" key="1">
    <source>
        <dbReference type="SAM" id="MobiDB-lite"/>
    </source>
</evidence>
<evidence type="ECO:0008006" key="5">
    <source>
        <dbReference type="Google" id="ProtNLM"/>
    </source>
</evidence>
<keyword evidence="2" id="KW-1133">Transmembrane helix</keyword>
<protein>
    <recommendedName>
        <fullName evidence="5">Right handed beta helix domain-containing protein</fullName>
    </recommendedName>
</protein>
<keyword evidence="4" id="KW-1185">Reference proteome</keyword>
<reference evidence="3 4" key="1">
    <citation type="journal article" date="2022" name="bioRxiv">
        <title>Genomics of Preaxostyla Flagellates Illuminates Evolutionary Transitions and the Path Towards Mitochondrial Loss.</title>
        <authorList>
            <person name="Novak L.V.F."/>
            <person name="Treitli S.C."/>
            <person name="Pyrih J."/>
            <person name="Halakuc P."/>
            <person name="Pipaliya S.V."/>
            <person name="Vacek V."/>
            <person name="Brzon O."/>
            <person name="Soukal P."/>
            <person name="Eme L."/>
            <person name="Dacks J.B."/>
            <person name="Karnkowska A."/>
            <person name="Elias M."/>
            <person name="Hampl V."/>
        </authorList>
    </citation>
    <scope>NUCLEOTIDE SEQUENCE [LARGE SCALE GENOMIC DNA]</scope>
    <source>
        <strain evidence="3">NAU3</strain>
        <tissue evidence="3">Gut</tissue>
    </source>
</reference>
<dbReference type="Proteomes" id="UP001281761">
    <property type="component" value="Unassembled WGS sequence"/>
</dbReference>
<sequence>MDTPHSDKPSPFLSVTGAGLVLSNVSLILGTGPLLDFGLLSHDSTRSDEIGLGETSTLLVGSVLRNVTSRGCSRSGLIVARGLSQKLVDTEVTLSTSHLSGTGCLNINAFGSFGCVNTSFSHCSSNADLPVQLESFSHSHSVGGGRYSRDSTTKQITITFHLCTFTNILQPSHDGACVAVIAQHEVTLTECSFKDIEGQNGAALNVWCQSGNSGSVTLSLCSFSNCVGRDYGAALRYQRSSLLSIDRCFFNDMTTTHSSAYGGCVSLHTVTTSTITNTVFMKCTVNPSSAKGGALYLAYTKLSLTSVQFRGNTAQDGSDVYLSSGCGTTAELMERISDCHTDKSAKSLYHSGHRTGIIEQFGTATTITSLKLDMPDNVVGGTIEVKTQHPVKGTMLLLLDNTDAYTRLPGSSSPPAISRVVVVDFPTLSKTGTSEALSFGDKERLQFRSTYTLVAASISATPIDLPALPLSFDISFNPSFVRCCKLEQTETLGEVLVTLEGRQLTVGEYTIHFEGNPSLTLTFTFADDQAGFESQISSTVSAGPGGEDDRFSFGETYKVEKITFEGAPVMVGSIGFSLVFPPFPTPFVIKVNKTIADDGNCQEKESECRLLDSAFETATKMRMKSIEMIIVVSDTISKSVPIFGDSEMVLKQGGLVRPSLIVTETFSSSSLVVFSVSNSSLTLTDVDALIHSSSLDLKLVSVSSGSFEFSNGVIKYTPHLTTNSEIGNANSDLCSWTTGTIELVDSTAVLKSCSLTHLAQGAIMQRGGNVSLRDVYFESNGPTNRDFPSARRNVMCSSDGTLFVGGLTGDGRSHLFPGSGISGDGCSVSGSVTTMSIPFLDTFHSQITREKSSGKYILYLIGSGFLPCGLQLEVFTSLEDRNSEESLTLAVDTSTASLFTETEIEIIVTPKDVGNLSKKSEWKVRLLNGDSLIASQSLVLRETPQSMLWLIPVIVVVVLVIVGVVVALLVIWRCRSKKPVEKKEEMIETTNDTAQTEMKDADCDQPEAERSVEQAINVTDMKE</sequence>
<feature type="transmembrane region" description="Helical" evidence="2">
    <location>
        <begin position="12"/>
        <end position="35"/>
    </location>
</feature>
<dbReference type="InterPro" id="IPR011050">
    <property type="entry name" value="Pectin_lyase_fold/virulence"/>
</dbReference>
<accession>A0ABQ9XGW5</accession>